<gene>
    <name evidence="2" type="ORF">DPMN_029244</name>
</gene>
<reference evidence="2" key="2">
    <citation type="submission" date="2020-11" db="EMBL/GenBank/DDBJ databases">
        <authorList>
            <person name="McCartney M.A."/>
            <person name="Auch B."/>
            <person name="Kono T."/>
            <person name="Mallez S."/>
            <person name="Becker A."/>
            <person name="Gohl D.M."/>
            <person name="Silverstein K.A.T."/>
            <person name="Koren S."/>
            <person name="Bechman K.B."/>
            <person name="Herman A."/>
            <person name="Abrahante J.E."/>
            <person name="Garbe J."/>
        </authorList>
    </citation>
    <scope>NUCLEOTIDE SEQUENCE</scope>
    <source>
        <strain evidence="2">Duluth1</strain>
        <tissue evidence="2">Whole animal</tissue>
    </source>
</reference>
<dbReference type="EMBL" id="JAIWYP010000002">
    <property type="protein sequence ID" value="KAH3866187.1"/>
    <property type="molecule type" value="Genomic_DNA"/>
</dbReference>
<reference evidence="2" key="1">
    <citation type="journal article" date="2019" name="bioRxiv">
        <title>The Genome of the Zebra Mussel, Dreissena polymorpha: A Resource for Invasive Species Research.</title>
        <authorList>
            <person name="McCartney M.A."/>
            <person name="Auch B."/>
            <person name="Kono T."/>
            <person name="Mallez S."/>
            <person name="Zhang Y."/>
            <person name="Obille A."/>
            <person name="Becker A."/>
            <person name="Abrahante J.E."/>
            <person name="Garbe J."/>
            <person name="Badalamenti J.P."/>
            <person name="Herman A."/>
            <person name="Mangelson H."/>
            <person name="Liachko I."/>
            <person name="Sullivan S."/>
            <person name="Sone E.D."/>
            <person name="Koren S."/>
            <person name="Silverstein K.A.T."/>
            <person name="Beckman K.B."/>
            <person name="Gohl D.M."/>
        </authorList>
    </citation>
    <scope>NUCLEOTIDE SEQUENCE</scope>
    <source>
        <strain evidence="2">Duluth1</strain>
        <tissue evidence="2">Whole animal</tissue>
    </source>
</reference>
<proteinExistence type="predicted"/>
<dbReference type="AlphaFoldDB" id="A0A9D4LYU5"/>
<evidence type="ECO:0000313" key="3">
    <source>
        <dbReference type="Proteomes" id="UP000828390"/>
    </source>
</evidence>
<feature type="region of interest" description="Disordered" evidence="1">
    <location>
        <begin position="1"/>
        <end position="26"/>
    </location>
</feature>
<name>A0A9D4LYU5_DREPO</name>
<protein>
    <submittedName>
        <fullName evidence="2">Uncharacterized protein</fullName>
    </submittedName>
</protein>
<evidence type="ECO:0000313" key="2">
    <source>
        <dbReference type="EMBL" id="KAH3866187.1"/>
    </source>
</evidence>
<sequence length="193" mass="22211">MTRTKQRNTKPDRSGPGIITTAHSTATTRANPSIKFAKKVILEIWNASEKHQQTKGISYDSALLPSLQQTHLHPYLSETKITIIQFYAPTADYEDEEAEQIYEKLERFIVKPTGTPGLDETRILRTQERFLEQTSANPPRDIPSTHRWQVCSPKNRCPTVVVRRSDWERKKEEQAMGDEIMDPCDKRIHQPGL</sequence>
<evidence type="ECO:0000256" key="1">
    <source>
        <dbReference type="SAM" id="MobiDB-lite"/>
    </source>
</evidence>
<dbReference type="Proteomes" id="UP000828390">
    <property type="component" value="Unassembled WGS sequence"/>
</dbReference>
<comment type="caution">
    <text evidence="2">The sequence shown here is derived from an EMBL/GenBank/DDBJ whole genome shotgun (WGS) entry which is preliminary data.</text>
</comment>
<organism evidence="2 3">
    <name type="scientific">Dreissena polymorpha</name>
    <name type="common">Zebra mussel</name>
    <name type="synonym">Mytilus polymorpha</name>
    <dbReference type="NCBI Taxonomy" id="45954"/>
    <lineage>
        <taxon>Eukaryota</taxon>
        <taxon>Metazoa</taxon>
        <taxon>Spiralia</taxon>
        <taxon>Lophotrochozoa</taxon>
        <taxon>Mollusca</taxon>
        <taxon>Bivalvia</taxon>
        <taxon>Autobranchia</taxon>
        <taxon>Heteroconchia</taxon>
        <taxon>Euheterodonta</taxon>
        <taxon>Imparidentia</taxon>
        <taxon>Neoheterodontei</taxon>
        <taxon>Myida</taxon>
        <taxon>Dreissenoidea</taxon>
        <taxon>Dreissenidae</taxon>
        <taxon>Dreissena</taxon>
    </lineage>
</organism>
<keyword evidence="3" id="KW-1185">Reference proteome</keyword>
<accession>A0A9D4LYU5</accession>